<keyword evidence="5" id="KW-0325">Glycoprotein</keyword>
<dbReference type="PANTHER" id="PTHR47967:SF128">
    <property type="entry name" value="ASPARTIC PROTEINASE CDR1-LIKE"/>
    <property type="match status" value="1"/>
</dbReference>
<dbReference type="GO" id="GO:0004190">
    <property type="term" value="F:aspartic-type endopeptidase activity"/>
    <property type="evidence" value="ECO:0007669"/>
    <property type="project" value="UniProtKB-KW"/>
</dbReference>
<keyword evidence="3 6" id="KW-0064">Aspartyl protease</keyword>
<dbReference type="PROSITE" id="PS51767">
    <property type="entry name" value="PEPTIDASE_A1"/>
    <property type="match status" value="1"/>
</dbReference>
<dbReference type="InterPro" id="IPR032799">
    <property type="entry name" value="TAXi_C"/>
</dbReference>
<keyword evidence="7" id="KW-0732">Signal</keyword>
<dbReference type="PANTHER" id="PTHR47967">
    <property type="entry name" value="OS07G0603500 PROTEIN-RELATED"/>
    <property type="match status" value="1"/>
</dbReference>
<dbReference type="Pfam" id="PF14541">
    <property type="entry name" value="TAXi_C"/>
    <property type="match status" value="1"/>
</dbReference>
<evidence type="ECO:0000256" key="1">
    <source>
        <dbReference type="ARBA" id="ARBA00007447"/>
    </source>
</evidence>
<dbReference type="Proteomes" id="UP001497480">
    <property type="component" value="Unassembled WGS sequence"/>
</dbReference>
<evidence type="ECO:0000256" key="5">
    <source>
        <dbReference type="ARBA" id="ARBA00023180"/>
    </source>
</evidence>
<dbReference type="CDD" id="cd05476">
    <property type="entry name" value="pepsin_A_like_plant"/>
    <property type="match status" value="1"/>
</dbReference>
<evidence type="ECO:0000256" key="7">
    <source>
        <dbReference type="SAM" id="SignalP"/>
    </source>
</evidence>
<dbReference type="Pfam" id="PF14543">
    <property type="entry name" value="TAXi_N"/>
    <property type="match status" value="1"/>
</dbReference>
<evidence type="ECO:0000256" key="4">
    <source>
        <dbReference type="ARBA" id="ARBA00022801"/>
    </source>
</evidence>
<dbReference type="GO" id="GO:0006508">
    <property type="term" value="P:proteolysis"/>
    <property type="evidence" value="ECO:0007669"/>
    <property type="project" value="UniProtKB-KW"/>
</dbReference>
<dbReference type="InterPro" id="IPR021109">
    <property type="entry name" value="Peptidase_aspartic_dom_sf"/>
</dbReference>
<evidence type="ECO:0000259" key="8">
    <source>
        <dbReference type="PROSITE" id="PS51767"/>
    </source>
</evidence>
<dbReference type="SUPFAM" id="SSF50630">
    <property type="entry name" value="Acid proteases"/>
    <property type="match status" value="1"/>
</dbReference>
<evidence type="ECO:0000256" key="3">
    <source>
        <dbReference type="ARBA" id="ARBA00022750"/>
    </source>
</evidence>
<comment type="similarity">
    <text evidence="1 6">Belongs to the peptidase A1 family.</text>
</comment>
<keyword evidence="4 6" id="KW-0378">Hydrolase</keyword>
<dbReference type="InterPro" id="IPR051708">
    <property type="entry name" value="Plant_Aspart_Prot_A1"/>
</dbReference>
<dbReference type="PROSITE" id="PS00141">
    <property type="entry name" value="ASP_PROTEASE"/>
    <property type="match status" value="1"/>
</dbReference>
<dbReference type="InterPro" id="IPR032861">
    <property type="entry name" value="TAXi_N"/>
</dbReference>
<dbReference type="PRINTS" id="PR00792">
    <property type="entry name" value="PEPSIN"/>
</dbReference>
<dbReference type="InterPro" id="IPR033121">
    <property type="entry name" value="PEPTIDASE_A1"/>
</dbReference>
<comment type="caution">
    <text evidence="9">The sequence shown here is derived from an EMBL/GenBank/DDBJ whole genome shotgun (WGS) entry which is preliminary data.</text>
</comment>
<proteinExistence type="inferred from homology"/>
<dbReference type="InterPro" id="IPR034161">
    <property type="entry name" value="Pepsin-like_plant"/>
</dbReference>
<dbReference type="InterPro" id="IPR001461">
    <property type="entry name" value="Aspartic_peptidase_A1"/>
</dbReference>
<dbReference type="GO" id="GO:0005576">
    <property type="term" value="C:extracellular region"/>
    <property type="evidence" value="ECO:0007669"/>
    <property type="project" value="TreeGrafter"/>
</dbReference>
<dbReference type="AlphaFoldDB" id="A0AAV1WLJ2"/>
<evidence type="ECO:0000256" key="2">
    <source>
        <dbReference type="ARBA" id="ARBA00022670"/>
    </source>
</evidence>
<gene>
    <name evidence="9" type="ORF">LLUT_LOCUS11320</name>
</gene>
<dbReference type="InterPro" id="IPR001969">
    <property type="entry name" value="Aspartic_peptidase_AS"/>
</dbReference>
<feature type="chain" id="PRO_5043875276" description="Peptidase A1 domain-containing protein" evidence="7">
    <location>
        <begin position="21"/>
        <end position="381"/>
    </location>
</feature>
<accession>A0AAV1WLJ2</accession>
<evidence type="ECO:0000256" key="6">
    <source>
        <dbReference type="RuleBase" id="RU000454"/>
    </source>
</evidence>
<name>A0AAV1WLJ2_LUPLU</name>
<keyword evidence="2 6" id="KW-0645">Protease</keyword>
<sequence>MKIVLYFVIVLFRLLISSLAKPNGLSIDLIHIDSPLSPFYNSSLTHKEVLINAAKRSISRNKAGTVIIPNNGDYLMKIYIGTPPVESLAIADTGSDHIWVQHAESCSFLKKHACVASTHCRKHLSFKDRSISEGDLAMDTISLGANEDSLVTYPKTIVRCGDVNIENFKSRREGVIGLGGGPLSLVSQLGEGIGHIFSYCLLSYTKNITSKLKIGSESTMPPSVAITTTPLVSKSPYTLKLESVSVESTKLKPSQSLNMIIDSGTTLTYIAKSFYDSIEISVADAVEYDAVLSPPEPYKLCYELGSMDNDVVPSIKFHFPKVDMHLPKHNVFVNVGSNLCLSIVPTEGVSVLGNSAQVNFKVEFDLKRNTVSFAPTDCTKE</sequence>
<dbReference type="EMBL" id="CAXHTB010000007">
    <property type="protein sequence ID" value="CAL0310260.1"/>
    <property type="molecule type" value="Genomic_DNA"/>
</dbReference>
<evidence type="ECO:0000313" key="9">
    <source>
        <dbReference type="EMBL" id="CAL0310260.1"/>
    </source>
</evidence>
<evidence type="ECO:0000313" key="10">
    <source>
        <dbReference type="Proteomes" id="UP001497480"/>
    </source>
</evidence>
<reference evidence="9 10" key="1">
    <citation type="submission" date="2024-03" db="EMBL/GenBank/DDBJ databases">
        <authorList>
            <person name="Martinez-Hernandez J."/>
        </authorList>
    </citation>
    <scope>NUCLEOTIDE SEQUENCE [LARGE SCALE GENOMIC DNA]</scope>
</reference>
<feature type="domain" description="Peptidase A1" evidence="8">
    <location>
        <begin position="74"/>
        <end position="374"/>
    </location>
</feature>
<protein>
    <recommendedName>
        <fullName evidence="8">Peptidase A1 domain-containing protein</fullName>
    </recommendedName>
</protein>
<keyword evidence="10" id="KW-1185">Reference proteome</keyword>
<organism evidence="9 10">
    <name type="scientific">Lupinus luteus</name>
    <name type="common">European yellow lupine</name>
    <dbReference type="NCBI Taxonomy" id="3873"/>
    <lineage>
        <taxon>Eukaryota</taxon>
        <taxon>Viridiplantae</taxon>
        <taxon>Streptophyta</taxon>
        <taxon>Embryophyta</taxon>
        <taxon>Tracheophyta</taxon>
        <taxon>Spermatophyta</taxon>
        <taxon>Magnoliopsida</taxon>
        <taxon>eudicotyledons</taxon>
        <taxon>Gunneridae</taxon>
        <taxon>Pentapetalae</taxon>
        <taxon>rosids</taxon>
        <taxon>fabids</taxon>
        <taxon>Fabales</taxon>
        <taxon>Fabaceae</taxon>
        <taxon>Papilionoideae</taxon>
        <taxon>50 kb inversion clade</taxon>
        <taxon>genistoids sensu lato</taxon>
        <taxon>core genistoids</taxon>
        <taxon>Genisteae</taxon>
        <taxon>Lupinus</taxon>
    </lineage>
</organism>
<dbReference type="Gene3D" id="2.40.70.10">
    <property type="entry name" value="Acid Proteases"/>
    <property type="match status" value="2"/>
</dbReference>
<feature type="signal peptide" evidence="7">
    <location>
        <begin position="1"/>
        <end position="20"/>
    </location>
</feature>